<evidence type="ECO:0000256" key="2">
    <source>
        <dbReference type="ARBA" id="ARBA00022525"/>
    </source>
</evidence>
<organism evidence="6 7">
    <name type="scientific">Kibdelosporangium persicum</name>
    <dbReference type="NCBI Taxonomy" id="2698649"/>
    <lineage>
        <taxon>Bacteria</taxon>
        <taxon>Bacillati</taxon>
        <taxon>Actinomycetota</taxon>
        <taxon>Actinomycetes</taxon>
        <taxon>Pseudonocardiales</taxon>
        <taxon>Pseudonocardiaceae</taxon>
        <taxon>Kibdelosporangium</taxon>
    </lineage>
</organism>
<accession>A0ABX2FBA9</accession>
<feature type="transmembrane region" description="Helical" evidence="4">
    <location>
        <begin position="229"/>
        <end position="250"/>
    </location>
</feature>
<reference evidence="6 7" key="1">
    <citation type="submission" date="2020-01" db="EMBL/GenBank/DDBJ databases">
        <title>Kibdelosporangium persica a novel Actinomycetes from a hot desert in Iran.</title>
        <authorList>
            <person name="Safaei N."/>
            <person name="Zaburannyi N."/>
            <person name="Mueller R."/>
            <person name="Wink J."/>
        </authorList>
    </citation>
    <scope>NUCLEOTIDE SEQUENCE [LARGE SCALE GENOMIC DNA]</scope>
    <source>
        <strain evidence="6 7">4NS15</strain>
    </source>
</reference>
<dbReference type="Proteomes" id="UP000763557">
    <property type="component" value="Unassembled WGS sequence"/>
</dbReference>
<protein>
    <recommendedName>
        <fullName evidence="5">SD-repeat containing protein B domain-containing protein</fullName>
    </recommendedName>
</protein>
<keyword evidence="4" id="KW-0472">Membrane</keyword>
<comment type="caution">
    <text evidence="6">The sequence shown here is derived from an EMBL/GenBank/DDBJ whole genome shotgun (WGS) entry which is preliminary data.</text>
</comment>
<evidence type="ECO:0000313" key="6">
    <source>
        <dbReference type="EMBL" id="NRN68068.1"/>
    </source>
</evidence>
<keyword evidence="4" id="KW-1133">Transmembrane helix</keyword>
<keyword evidence="2" id="KW-0964">Secreted</keyword>
<dbReference type="SUPFAM" id="SSF117074">
    <property type="entry name" value="Hypothetical protein PA1324"/>
    <property type="match status" value="1"/>
</dbReference>
<dbReference type="EMBL" id="JAAATY010000018">
    <property type="protein sequence ID" value="NRN68068.1"/>
    <property type="molecule type" value="Genomic_DNA"/>
</dbReference>
<evidence type="ECO:0000259" key="5">
    <source>
        <dbReference type="Pfam" id="PF17210"/>
    </source>
</evidence>
<evidence type="ECO:0000313" key="7">
    <source>
        <dbReference type="Proteomes" id="UP000763557"/>
    </source>
</evidence>
<dbReference type="InterPro" id="IPR033764">
    <property type="entry name" value="Sdr_B"/>
</dbReference>
<dbReference type="NCBIfam" id="TIGR01167">
    <property type="entry name" value="LPXTG_anchor"/>
    <property type="match status" value="1"/>
</dbReference>
<dbReference type="Gene3D" id="2.60.40.10">
    <property type="entry name" value="Immunoglobulins"/>
    <property type="match status" value="1"/>
</dbReference>
<dbReference type="RefSeq" id="WP_173136786.1">
    <property type="nucleotide sequence ID" value="NZ_CBCSGW010000011.1"/>
</dbReference>
<evidence type="ECO:0000256" key="4">
    <source>
        <dbReference type="SAM" id="Phobius"/>
    </source>
</evidence>
<keyword evidence="4" id="KW-0812">Transmembrane</keyword>
<evidence type="ECO:0000256" key="1">
    <source>
        <dbReference type="ARBA" id="ARBA00004613"/>
    </source>
</evidence>
<evidence type="ECO:0000256" key="3">
    <source>
        <dbReference type="ARBA" id="ARBA00022729"/>
    </source>
</evidence>
<comment type="subcellular location">
    <subcellularLocation>
        <location evidence="1">Secreted</location>
    </subcellularLocation>
</comment>
<sequence length="256" mass="26772">MTNSGADEITGVVATCNRADNPVHLLGSQNFKRWGELAVLGQGTTVKAGETRTYTVDGLVPEGAIDQGVVFVHCDVGRKGDPNVEGFPRIFTLAKVPGKNGTGSGLFYHDKDNDNAVDEGEHVRGLVVTLTDPLDGTKIASATTGADGGYRFENIPAGWYVPVFQGPWKMKFNEFVVVSADGFGDGWAIPVVPGPAGTAPVEAPRGPVVQAKKVSADQTQTLATTGANVIGLTIGGIAVLALGIGAVLFTRKRRRT</sequence>
<keyword evidence="7" id="KW-1185">Reference proteome</keyword>
<dbReference type="Pfam" id="PF17210">
    <property type="entry name" value="SdrD_B"/>
    <property type="match status" value="1"/>
</dbReference>
<keyword evidence="3" id="KW-0732">Signal</keyword>
<feature type="domain" description="SD-repeat containing protein B" evidence="5">
    <location>
        <begin position="108"/>
        <end position="172"/>
    </location>
</feature>
<dbReference type="InterPro" id="IPR013783">
    <property type="entry name" value="Ig-like_fold"/>
</dbReference>
<gene>
    <name evidence="6" type="ORF">GC106_53090</name>
</gene>
<proteinExistence type="predicted"/>
<name>A0ABX2FBA9_9PSEU</name>